<sequence length="454" mass="50431">MSEHNQPVSRKTLLSIFATALIAFAGILSETSMNVTFPHLMKVFHTDLGTLQWITTGYLLAVSITITLGATLAHNWSERKILFTSLVTFTFGNGVAMLAPNFALLMLGRILQGAATGIAIPLMFNLIVERIPRSQIGFYMGLTGLVISLAPAIGPTYGGFMIGLFDWHMIYTFIMPVSIISFILGFFFLENTPNKQKRPFEWISFLLLTLSLTFSIMMISSLEEGSFNWSFVIIFLLSLLLFIWRSLTVEHPFLDIRILKNPAILLGIIPFFLYQFSNLSANFLIPNFLVLVKHEATSAAGFALLPGTMLGAFSAPFLGKLYDNKGAKLSLYGGNLLFFLAISVFAFFTESLTLPLIILTYIFFTIGRNMAFNNTMALSVSQISREKSPDATALFQTAQTFAGALGTAIAAIIVNQSPNTTTGVHLVFLLLFFLVILIFYLFYSLFRAIKTRKF</sequence>
<keyword evidence="2" id="KW-0813">Transport</keyword>
<evidence type="ECO:0000256" key="5">
    <source>
        <dbReference type="ARBA" id="ARBA00023136"/>
    </source>
</evidence>
<dbReference type="InterPro" id="IPR020846">
    <property type="entry name" value="MFS_dom"/>
</dbReference>
<dbReference type="EMBL" id="JWIY01000001">
    <property type="protein sequence ID" value="KIC78781.1"/>
    <property type="molecule type" value="Genomic_DNA"/>
</dbReference>
<organism evidence="8 9">
    <name type="scientific">Streptococcus constellatus</name>
    <dbReference type="NCBI Taxonomy" id="76860"/>
    <lineage>
        <taxon>Bacteria</taxon>
        <taxon>Bacillati</taxon>
        <taxon>Bacillota</taxon>
        <taxon>Bacilli</taxon>
        <taxon>Lactobacillales</taxon>
        <taxon>Streptococcaceae</taxon>
        <taxon>Streptococcus</taxon>
        <taxon>Streptococcus anginosus group</taxon>
    </lineage>
</organism>
<feature type="transmembrane region" description="Helical" evidence="6">
    <location>
        <begin position="136"/>
        <end position="157"/>
    </location>
</feature>
<feature type="transmembrane region" description="Helical" evidence="6">
    <location>
        <begin position="329"/>
        <end position="348"/>
    </location>
</feature>
<dbReference type="STRING" id="862969.SCI_1122"/>
<dbReference type="GO" id="GO:0005886">
    <property type="term" value="C:plasma membrane"/>
    <property type="evidence" value="ECO:0007669"/>
    <property type="project" value="UniProtKB-SubCell"/>
</dbReference>
<dbReference type="Proteomes" id="UP000031339">
    <property type="component" value="Unassembled WGS sequence"/>
</dbReference>
<dbReference type="InterPro" id="IPR036259">
    <property type="entry name" value="MFS_trans_sf"/>
</dbReference>
<reference evidence="8 9" key="1">
    <citation type="submission" date="2014-12" db="EMBL/GenBank/DDBJ databases">
        <title>Partial genome sequence of Streptococcus constellatus KCOM 1650 (= ChDC B144).</title>
        <authorList>
            <person name="Kook J.-K."/>
            <person name="Park S.-N."/>
            <person name="Lim Y.K."/>
            <person name="Jo E."/>
        </authorList>
    </citation>
    <scope>NUCLEOTIDE SEQUENCE [LARGE SCALE GENOMIC DNA]</scope>
    <source>
        <strain evidence="8 9">KCOM 1650</strain>
    </source>
</reference>
<evidence type="ECO:0000256" key="1">
    <source>
        <dbReference type="ARBA" id="ARBA00004651"/>
    </source>
</evidence>
<dbReference type="Pfam" id="PF07690">
    <property type="entry name" value="MFS_1"/>
    <property type="match status" value="1"/>
</dbReference>
<dbReference type="eggNOG" id="COG0477">
    <property type="taxonomic scope" value="Bacteria"/>
</dbReference>
<dbReference type="Gene3D" id="1.20.1720.10">
    <property type="entry name" value="Multidrug resistance protein D"/>
    <property type="match status" value="1"/>
</dbReference>
<evidence type="ECO:0000256" key="3">
    <source>
        <dbReference type="ARBA" id="ARBA00022692"/>
    </source>
</evidence>
<dbReference type="OrthoDB" id="9816041at2"/>
<evidence type="ECO:0000259" key="7">
    <source>
        <dbReference type="PROSITE" id="PS50850"/>
    </source>
</evidence>
<dbReference type="InterPro" id="IPR011701">
    <property type="entry name" value="MFS"/>
</dbReference>
<dbReference type="PRINTS" id="PR01036">
    <property type="entry name" value="TCRTETB"/>
</dbReference>
<keyword evidence="3 6" id="KW-0812">Transmembrane</keyword>
<dbReference type="AlphaFoldDB" id="A0A0C1K7D1"/>
<dbReference type="GO" id="GO:0022857">
    <property type="term" value="F:transmembrane transporter activity"/>
    <property type="evidence" value="ECO:0007669"/>
    <property type="project" value="InterPro"/>
</dbReference>
<feature type="transmembrane region" description="Helical" evidence="6">
    <location>
        <begin position="354"/>
        <end position="372"/>
    </location>
</feature>
<feature type="transmembrane region" description="Helical" evidence="6">
    <location>
        <begin position="393"/>
        <end position="414"/>
    </location>
</feature>
<feature type="transmembrane region" description="Helical" evidence="6">
    <location>
        <begin position="227"/>
        <end position="247"/>
    </location>
</feature>
<comment type="subcellular location">
    <subcellularLocation>
        <location evidence="1">Cell membrane</location>
        <topology evidence="1">Multi-pass membrane protein</topology>
    </subcellularLocation>
</comment>
<accession>A0A0C1K7D1</accession>
<dbReference type="Gene3D" id="1.20.1250.20">
    <property type="entry name" value="MFS general substrate transporter like domains"/>
    <property type="match status" value="1"/>
</dbReference>
<proteinExistence type="predicted"/>
<dbReference type="SUPFAM" id="SSF103473">
    <property type="entry name" value="MFS general substrate transporter"/>
    <property type="match status" value="1"/>
</dbReference>
<evidence type="ECO:0000256" key="6">
    <source>
        <dbReference type="SAM" id="Phobius"/>
    </source>
</evidence>
<feature type="transmembrane region" description="Helical" evidence="6">
    <location>
        <begin position="296"/>
        <end position="317"/>
    </location>
</feature>
<evidence type="ECO:0000313" key="9">
    <source>
        <dbReference type="Proteomes" id="UP000031339"/>
    </source>
</evidence>
<protein>
    <submittedName>
        <fullName evidence="8">Major facilitator transporter</fullName>
    </submittedName>
</protein>
<evidence type="ECO:0000256" key="4">
    <source>
        <dbReference type="ARBA" id="ARBA00022989"/>
    </source>
</evidence>
<feature type="transmembrane region" description="Helical" evidence="6">
    <location>
        <begin position="53"/>
        <end position="74"/>
    </location>
</feature>
<dbReference type="PANTHER" id="PTHR42718">
    <property type="entry name" value="MAJOR FACILITATOR SUPERFAMILY MULTIDRUG TRANSPORTER MFSC"/>
    <property type="match status" value="1"/>
</dbReference>
<feature type="transmembrane region" description="Helical" evidence="6">
    <location>
        <begin position="169"/>
        <end position="189"/>
    </location>
</feature>
<feature type="transmembrane region" description="Helical" evidence="6">
    <location>
        <begin position="201"/>
        <end position="221"/>
    </location>
</feature>
<dbReference type="PATRIC" id="fig|76860.7.peg.304"/>
<feature type="transmembrane region" description="Helical" evidence="6">
    <location>
        <begin position="426"/>
        <end position="446"/>
    </location>
</feature>
<dbReference type="PANTHER" id="PTHR42718:SF9">
    <property type="entry name" value="MAJOR FACILITATOR SUPERFAMILY MULTIDRUG TRANSPORTER MFSC"/>
    <property type="match status" value="1"/>
</dbReference>
<dbReference type="RefSeq" id="WP_003068705.1">
    <property type="nucleotide sequence ID" value="NZ_CAJPUH010000005.1"/>
</dbReference>
<gene>
    <name evidence="8" type="ORF">RN79_04235</name>
</gene>
<name>A0A0C1K7D1_STRCV</name>
<feature type="transmembrane region" description="Helical" evidence="6">
    <location>
        <begin position="81"/>
        <end position="99"/>
    </location>
</feature>
<evidence type="ECO:0000313" key="8">
    <source>
        <dbReference type="EMBL" id="KIC78781.1"/>
    </source>
</evidence>
<evidence type="ECO:0000256" key="2">
    <source>
        <dbReference type="ARBA" id="ARBA00022448"/>
    </source>
</evidence>
<keyword evidence="5 6" id="KW-0472">Membrane</keyword>
<dbReference type="PROSITE" id="PS50850">
    <property type="entry name" value="MFS"/>
    <property type="match status" value="1"/>
</dbReference>
<feature type="transmembrane region" description="Helical" evidence="6">
    <location>
        <begin position="259"/>
        <end position="276"/>
    </location>
</feature>
<feature type="domain" description="Major facilitator superfamily (MFS) profile" evidence="7">
    <location>
        <begin position="15"/>
        <end position="452"/>
    </location>
</feature>
<feature type="transmembrane region" description="Helical" evidence="6">
    <location>
        <begin position="105"/>
        <end position="124"/>
    </location>
</feature>
<keyword evidence="4 6" id="KW-1133">Transmembrane helix</keyword>
<comment type="caution">
    <text evidence="8">The sequence shown here is derived from an EMBL/GenBank/DDBJ whole genome shotgun (WGS) entry which is preliminary data.</text>
</comment>